<name>A0ABS8DW39_9GAMM</name>
<comment type="caution">
    <text evidence="1">The sequence shown here is derived from an EMBL/GenBank/DDBJ whole genome shotgun (WGS) entry which is preliminary data.</text>
</comment>
<dbReference type="Proteomes" id="UP001319882">
    <property type="component" value="Unassembled WGS sequence"/>
</dbReference>
<accession>A0ABS8DW39</accession>
<evidence type="ECO:0000313" key="1">
    <source>
        <dbReference type="EMBL" id="MCB8890263.1"/>
    </source>
</evidence>
<evidence type="ECO:0008006" key="3">
    <source>
        <dbReference type="Google" id="ProtNLM"/>
    </source>
</evidence>
<organism evidence="1 2">
    <name type="scientific">Vreelandella malpeensis</name>
    <dbReference type="NCBI Taxonomy" id="1172368"/>
    <lineage>
        <taxon>Bacteria</taxon>
        <taxon>Pseudomonadati</taxon>
        <taxon>Pseudomonadota</taxon>
        <taxon>Gammaproteobacteria</taxon>
        <taxon>Oceanospirillales</taxon>
        <taxon>Halomonadaceae</taxon>
        <taxon>Vreelandella</taxon>
    </lineage>
</organism>
<dbReference type="EMBL" id="WHVL01000006">
    <property type="protein sequence ID" value="MCB8890263.1"/>
    <property type="molecule type" value="Genomic_DNA"/>
</dbReference>
<protein>
    <recommendedName>
        <fullName evidence="3">N-acetyltransferase domain-containing protein</fullName>
    </recommendedName>
</protein>
<reference evidence="1 2" key="1">
    <citation type="journal article" date="2021" name="Sci. Rep.">
        <title>Genome analysis of a halophilic bacterium Halomonas malpeensis YU-PRIM-29(T) reveals its exopolysaccharide and pigment producing capabilities.</title>
        <authorList>
            <person name="Athmika"/>
            <person name="Ghate S.D."/>
            <person name="Arun A.B."/>
            <person name="Rao S.S."/>
            <person name="Kumar S.T.A."/>
            <person name="Kandiyil M.K."/>
            <person name="Saptami K."/>
            <person name="Rekha P.D."/>
        </authorList>
    </citation>
    <scope>NUCLEOTIDE SEQUENCE [LARGE SCALE GENOMIC DNA]</scope>
    <source>
        <strain evidence="2">prim 29</strain>
    </source>
</reference>
<sequence>MKVVQIKQADARRACLARLCAEVYGHRAGLTPLVEFTGTLNVLFANESARLVAGVGAQGEPLALALLVLDEKGEGMMLRLACELVEGAKARLVRELVLNVPLRVLAATPSEEAFYQECGIQRWFDGEEGQRIGVSARHPATLTPTLSFDAARILRRFKHDPNAFESAKQAFLDGLDTLPETL</sequence>
<proteinExistence type="predicted"/>
<gene>
    <name evidence="1" type="ORF">GEV37_14185</name>
</gene>
<dbReference type="RefSeq" id="WP_227390933.1">
    <property type="nucleotide sequence ID" value="NZ_JBHSCJ010000008.1"/>
</dbReference>
<evidence type="ECO:0000313" key="2">
    <source>
        <dbReference type="Proteomes" id="UP001319882"/>
    </source>
</evidence>
<keyword evidence="2" id="KW-1185">Reference proteome</keyword>